<feature type="compositionally biased region" description="Basic and acidic residues" evidence="2">
    <location>
        <begin position="245"/>
        <end position="256"/>
    </location>
</feature>
<dbReference type="Proteomes" id="UP001151760">
    <property type="component" value="Unassembled WGS sequence"/>
</dbReference>
<evidence type="ECO:0000313" key="4">
    <source>
        <dbReference type="Proteomes" id="UP001151760"/>
    </source>
</evidence>
<feature type="region of interest" description="Disordered" evidence="2">
    <location>
        <begin position="236"/>
        <end position="256"/>
    </location>
</feature>
<name>A0ABQ5BW41_9ASTR</name>
<gene>
    <name evidence="3" type="ORF">Tco_0876674</name>
</gene>
<comment type="caution">
    <text evidence="3">The sequence shown here is derived from an EMBL/GenBank/DDBJ whole genome shotgun (WGS) entry which is preliminary data.</text>
</comment>
<keyword evidence="4" id="KW-1185">Reference proteome</keyword>
<accession>A0ABQ5BW41</accession>
<dbReference type="EMBL" id="BQNB010013602">
    <property type="protein sequence ID" value="GJT17968.1"/>
    <property type="molecule type" value="Genomic_DNA"/>
</dbReference>
<protein>
    <submittedName>
        <fullName evidence="3">Uncharacterized protein</fullName>
    </submittedName>
</protein>
<reference evidence="3" key="2">
    <citation type="submission" date="2022-01" db="EMBL/GenBank/DDBJ databases">
        <authorList>
            <person name="Yamashiro T."/>
            <person name="Shiraishi A."/>
            <person name="Satake H."/>
            <person name="Nakayama K."/>
        </authorList>
    </citation>
    <scope>NUCLEOTIDE SEQUENCE</scope>
</reference>
<organism evidence="3 4">
    <name type="scientific">Tanacetum coccineum</name>
    <dbReference type="NCBI Taxonomy" id="301880"/>
    <lineage>
        <taxon>Eukaryota</taxon>
        <taxon>Viridiplantae</taxon>
        <taxon>Streptophyta</taxon>
        <taxon>Embryophyta</taxon>
        <taxon>Tracheophyta</taxon>
        <taxon>Spermatophyta</taxon>
        <taxon>Magnoliopsida</taxon>
        <taxon>eudicotyledons</taxon>
        <taxon>Gunneridae</taxon>
        <taxon>Pentapetalae</taxon>
        <taxon>asterids</taxon>
        <taxon>campanulids</taxon>
        <taxon>Asterales</taxon>
        <taxon>Asteraceae</taxon>
        <taxon>Asteroideae</taxon>
        <taxon>Anthemideae</taxon>
        <taxon>Anthemidinae</taxon>
        <taxon>Tanacetum</taxon>
    </lineage>
</organism>
<reference evidence="3" key="1">
    <citation type="journal article" date="2022" name="Int. J. Mol. Sci.">
        <title>Draft Genome of Tanacetum Coccineum: Genomic Comparison of Closely Related Tanacetum-Family Plants.</title>
        <authorList>
            <person name="Yamashiro T."/>
            <person name="Shiraishi A."/>
            <person name="Nakayama K."/>
            <person name="Satake H."/>
        </authorList>
    </citation>
    <scope>NUCLEOTIDE SEQUENCE</scope>
</reference>
<sequence length="305" mass="35038">MMLLARAITQRYSTPTNNCLRTSSNTRNHNVIQGGNVDIQSKNVGYAGNGNRNTERQNMNQETNAGNGLMLLATKDEARVHLDEEVNDFMLYNDYGDNTLEELNATMTMMARIQPTDDKSNAKLTYDVEFISEVNASQVDMINELLSKSDDEQQSRTSKKAIEVQPKIYYGEKLKSTKLKVDLPDYEETLEDAEESRLKMKDTIIQLDYAKLNALYKSFVPQTEIPVEQTYFSSPSTFNVSSESSSEKSDLPPKKMPNESKLLKLFVNLETEIKQLRKLINISFQREKERTIIYDEQNEIRKYFS</sequence>
<evidence type="ECO:0000256" key="1">
    <source>
        <dbReference type="SAM" id="Coils"/>
    </source>
</evidence>
<keyword evidence="1" id="KW-0175">Coiled coil</keyword>
<proteinExistence type="predicted"/>
<feature type="coiled-coil region" evidence="1">
    <location>
        <begin position="176"/>
        <end position="203"/>
    </location>
</feature>
<evidence type="ECO:0000313" key="3">
    <source>
        <dbReference type="EMBL" id="GJT17968.1"/>
    </source>
</evidence>
<evidence type="ECO:0000256" key="2">
    <source>
        <dbReference type="SAM" id="MobiDB-lite"/>
    </source>
</evidence>